<accession>A0A2P2PVN7</accession>
<reference evidence="1" key="1">
    <citation type="submission" date="2018-02" db="EMBL/GenBank/DDBJ databases">
        <title>Rhizophora mucronata_Transcriptome.</title>
        <authorList>
            <person name="Meera S.P."/>
            <person name="Sreeshan A."/>
            <person name="Augustine A."/>
        </authorList>
    </citation>
    <scope>NUCLEOTIDE SEQUENCE</scope>
    <source>
        <tissue evidence="1">Leaf</tissue>
    </source>
</reference>
<proteinExistence type="predicted"/>
<organism evidence="1">
    <name type="scientific">Rhizophora mucronata</name>
    <name type="common">Asiatic mangrove</name>
    <dbReference type="NCBI Taxonomy" id="61149"/>
    <lineage>
        <taxon>Eukaryota</taxon>
        <taxon>Viridiplantae</taxon>
        <taxon>Streptophyta</taxon>
        <taxon>Embryophyta</taxon>
        <taxon>Tracheophyta</taxon>
        <taxon>Spermatophyta</taxon>
        <taxon>Magnoliopsida</taxon>
        <taxon>eudicotyledons</taxon>
        <taxon>Gunneridae</taxon>
        <taxon>Pentapetalae</taxon>
        <taxon>rosids</taxon>
        <taxon>fabids</taxon>
        <taxon>Malpighiales</taxon>
        <taxon>Rhizophoraceae</taxon>
        <taxon>Rhizophora</taxon>
    </lineage>
</organism>
<protein>
    <submittedName>
        <fullName evidence="1">Uncharacterized protein</fullName>
    </submittedName>
</protein>
<dbReference type="EMBL" id="GGEC01078215">
    <property type="protein sequence ID" value="MBX58699.1"/>
    <property type="molecule type" value="Transcribed_RNA"/>
</dbReference>
<dbReference type="AlphaFoldDB" id="A0A2P2PVN7"/>
<name>A0A2P2PVN7_RHIMU</name>
<sequence length="70" mass="8350">MMIYCACRTMCKVFWKIEFFCRFKCSMHGSQSRFNLRLQNLFESSIESELGCSSLVVHFFVRISRTYALM</sequence>
<evidence type="ECO:0000313" key="1">
    <source>
        <dbReference type="EMBL" id="MBX58699.1"/>
    </source>
</evidence>